<evidence type="ECO:0000256" key="6">
    <source>
        <dbReference type="ARBA" id="ARBA00022741"/>
    </source>
</evidence>
<dbReference type="GO" id="GO:0042410">
    <property type="term" value="F:6-carboxyhexanoate-CoA ligase activity"/>
    <property type="evidence" value="ECO:0007669"/>
    <property type="project" value="UniProtKB-EC"/>
</dbReference>
<evidence type="ECO:0000256" key="5">
    <source>
        <dbReference type="ARBA" id="ARBA00022598"/>
    </source>
</evidence>
<comment type="subunit">
    <text evidence="3 11">Homodimer.</text>
</comment>
<dbReference type="InterPro" id="IPR005499">
    <property type="entry name" value="BioW"/>
</dbReference>
<name>A0ABU6NSR3_9BACI</name>
<comment type="pathway">
    <text evidence="2 11">Metabolic intermediate metabolism; pimeloyl-CoA biosynthesis; pimeloyl-CoA from pimelate: step 1/1.</text>
</comment>
<comment type="similarity">
    <text evidence="11">Belongs to the BioW family.</text>
</comment>
<dbReference type="Proteomes" id="UP001342826">
    <property type="component" value="Unassembled WGS sequence"/>
</dbReference>
<comment type="catalytic activity">
    <reaction evidence="10 11">
        <text>heptanedioate + ATP + CoA = 6-carboxyhexanoyl-CoA + AMP + diphosphate</text>
        <dbReference type="Rhea" id="RHEA:14781"/>
        <dbReference type="ChEBI" id="CHEBI:30616"/>
        <dbReference type="ChEBI" id="CHEBI:33019"/>
        <dbReference type="ChEBI" id="CHEBI:36165"/>
        <dbReference type="ChEBI" id="CHEBI:57287"/>
        <dbReference type="ChEBI" id="CHEBI:57360"/>
        <dbReference type="ChEBI" id="CHEBI:456215"/>
        <dbReference type="EC" id="6.2.1.14"/>
    </reaction>
</comment>
<dbReference type="RefSeq" id="WP_328014822.1">
    <property type="nucleotide sequence ID" value="NZ_JARTFS010000001.1"/>
</dbReference>
<evidence type="ECO:0000256" key="1">
    <source>
        <dbReference type="ARBA" id="ARBA00001946"/>
    </source>
</evidence>
<evidence type="ECO:0000256" key="4">
    <source>
        <dbReference type="ARBA" id="ARBA00012984"/>
    </source>
</evidence>
<dbReference type="NCBIfam" id="TIGR01204">
    <property type="entry name" value="bioW"/>
    <property type="match status" value="1"/>
</dbReference>
<evidence type="ECO:0000256" key="7">
    <source>
        <dbReference type="ARBA" id="ARBA00022756"/>
    </source>
</evidence>
<keyword evidence="8 11" id="KW-0067">ATP-binding</keyword>
<evidence type="ECO:0000313" key="13">
    <source>
        <dbReference type="Proteomes" id="UP001342826"/>
    </source>
</evidence>
<evidence type="ECO:0000313" key="12">
    <source>
        <dbReference type="EMBL" id="MED4400189.1"/>
    </source>
</evidence>
<keyword evidence="7 11" id="KW-0093">Biotin biosynthesis</keyword>
<keyword evidence="6 11" id="KW-0547">Nucleotide-binding</keyword>
<evidence type="ECO:0000256" key="3">
    <source>
        <dbReference type="ARBA" id="ARBA00011738"/>
    </source>
</evidence>
<protein>
    <recommendedName>
        <fullName evidence="4 11">6-carboxyhexanoate--CoA ligase</fullName>
        <ecNumber evidence="4 11">6.2.1.14</ecNumber>
    </recommendedName>
    <alternativeName>
        <fullName evidence="11">Pimeloyl-CoA synthase</fullName>
    </alternativeName>
</protein>
<keyword evidence="5 11" id="KW-0436">Ligase</keyword>
<comment type="cofactor">
    <cofactor evidence="1 11">
        <name>Mg(2+)</name>
        <dbReference type="ChEBI" id="CHEBI:18420"/>
    </cofactor>
</comment>
<evidence type="ECO:0000256" key="2">
    <source>
        <dbReference type="ARBA" id="ARBA00005075"/>
    </source>
</evidence>
<accession>A0ABU6NSR3</accession>
<comment type="caution">
    <text evidence="12">The sequence shown here is derived from an EMBL/GenBank/DDBJ whole genome shotgun (WGS) entry which is preliminary data.</text>
</comment>
<keyword evidence="9 11" id="KW-0460">Magnesium</keyword>
<dbReference type="HAMAP" id="MF_00668">
    <property type="entry name" value="BioW"/>
    <property type="match status" value="1"/>
</dbReference>
<keyword evidence="13" id="KW-1185">Reference proteome</keyword>
<dbReference type="Pfam" id="PF03744">
    <property type="entry name" value="BioW"/>
    <property type="match status" value="1"/>
</dbReference>
<dbReference type="NCBIfam" id="NF002360">
    <property type="entry name" value="PRK01322.1"/>
    <property type="match status" value="1"/>
</dbReference>
<sequence length="261" mass="29843">MEEAKYYSVRMRASQNIADQSESKHISGGELISTYSNIKESVNILLEKALTHSRGNADFMQIQFEAIQEPVEYIKPLEVRTNEVASMEAGQVLAKSLLEKAGIPKKTIDKVYENLSQYLEPAGAVLVDVQSGERVDDRKNKGIRVSRIDWLPYHFERWSDFYHIKGNQRLREALALATKVSSHPAAAAELCWSDDPDYVTGYVASKREGYQRITKLKEYGDERGGRIFFVHCSEELDSYIYYLEKKPVFIQWEGSREEDGA</sequence>
<evidence type="ECO:0000256" key="11">
    <source>
        <dbReference type="HAMAP-Rule" id="MF_00668"/>
    </source>
</evidence>
<proteinExistence type="inferred from homology"/>
<gene>
    <name evidence="11 12" type="primary">bioW</name>
    <name evidence="12" type="ORF">P9271_02300</name>
</gene>
<evidence type="ECO:0000256" key="8">
    <source>
        <dbReference type="ARBA" id="ARBA00022840"/>
    </source>
</evidence>
<reference evidence="12 13" key="1">
    <citation type="submission" date="2023-03" db="EMBL/GenBank/DDBJ databases">
        <title>Bacillus Genome Sequencing.</title>
        <authorList>
            <person name="Dunlap C."/>
        </authorList>
    </citation>
    <scope>NUCLEOTIDE SEQUENCE [LARGE SCALE GENOMIC DNA]</scope>
    <source>
        <strain evidence="12 13">NRS-1717</strain>
    </source>
</reference>
<comment type="function">
    <text evidence="11">Catalyzes the transformation of pimelate into pimeloyl-CoA with concomitant hydrolysis of ATP to AMP.</text>
</comment>
<organism evidence="12 13">
    <name type="scientific">Metabacillus fastidiosus</name>
    <dbReference type="NCBI Taxonomy" id="1458"/>
    <lineage>
        <taxon>Bacteria</taxon>
        <taxon>Bacillati</taxon>
        <taxon>Bacillota</taxon>
        <taxon>Bacilli</taxon>
        <taxon>Bacillales</taxon>
        <taxon>Bacillaceae</taxon>
        <taxon>Metabacillus</taxon>
    </lineage>
</organism>
<dbReference type="EMBL" id="JARTFS010000001">
    <property type="protein sequence ID" value="MED4400189.1"/>
    <property type="molecule type" value="Genomic_DNA"/>
</dbReference>
<evidence type="ECO:0000256" key="9">
    <source>
        <dbReference type="ARBA" id="ARBA00022842"/>
    </source>
</evidence>
<evidence type="ECO:0000256" key="10">
    <source>
        <dbReference type="ARBA" id="ARBA00049553"/>
    </source>
</evidence>
<dbReference type="EC" id="6.2.1.14" evidence="4 11"/>